<dbReference type="AlphaFoldDB" id="A0A6G0RL37"/>
<sequence>MVLRAHAERVGADRAKAAEALRREVREYLEAHRQEERPADREAQEERRTKTARRNASPCRTCF</sequence>
<dbReference type="EMBL" id="QXFY01000802">
    <property type="protein sequence ID" value="KAE9335347.1"/>
    <property type="molecule type" value="Genomic_DNA"/>
</dbReference>
<evidence type="ECO:0000313" key="3">
    <source>
        <dbReference type="Proteomes" id="UP000486351"/>
    </source>
</evidence>
<name>A0A6G0RL37_9STRA</name>
<protein>
    <submittedName>
        <fullName evidence="2">Uncharacterized protein</fullName>
    </submittedName>
</protein>
<feature type="region of interest" description="Disordered" evidence="1">
    <location>
        <begin position="29"/>
        <end position="63"/>
    </location>
</feature>
<evidence type="ECO:0000256" key="1">
    <source>
        <dbReference type="SAM" id="MobiDB-lite"/>
    </source>
</evidence>
<gene>
    <name evidence="2" type="ORF">PF008_g13533</name>
</gene>
<dbReference type="Proteomes" id="UP000486351">
    <property type="component" value="Unassembled WGS sequence"/>
</dbReference>
<organism evidence="2 3">
    <name type="scientific">Phytophthora fragariae</name>
    <dbReference type="NCBI Taxonomy" id="53985"/>
    <lineage>
        <taxon>Eukaryota</taxon>
        <taxon>Sar</taxon>
        <taxon>Stramenopiles</taxon>
        <taxon>Oomycota</taxon>
        <taxon>Peronosporomycetes</taxon>
        <taxon>Peronosporales</taxon>
        <taxon>Peronosporaceae</taxon>
        <taxon>Phytophthora</taxon>
    </lineage>
</organism>
<comment type="caution">
    <text evidence="2">The sequence shown here is derived from an EMBL/GenBank/DDBJ whole genome shotgun (WGS) entry which is preliminary data.</text>
</comment>
<accession>A0A6G0RL37</accession>
<evidence type="ECO:0000313" key="2">
    <source>
        <dbReference type="EMBL" id="KAE9335347.1"/>
    </source>
</evidence>
<reference evidence="2 3" key="1">
    <citation type="submission" date="2018-09" db="EMBL/GenBank/DDBJ databases">
        <title>Genomic investigation of the strawberry pathogen Phytophthora fragariae indicates pathogenicity is determined by transcriptional variation in three key races.</title>
        <authorList>
            <person name="Adams T.M."/>
            <person name="Armitage A.D."/>
            <person name="Sobczyk M.K."/>
            <person name="Bates H.J."/>
            <person name="Dunwell J.M."/>
            <person name="Nellist C.F."/>
            <person name="Harrison R.J."/>
        </authorList>
    </citation>
    <scope>NUCLEOTIDE SEQUENCE [LARGE SCALE GENOMIC DNA]</scope>
    <source>
        <strain evidence="2 3">NOV-77</strain>
    </source>
</reference>
<feature type="compositionally biased region" description="Basic and acidic residues" evidence="1">
    <location>
        <begin position="29"/>
        <end position="49"/>
    </location>
</feature>
<proteinExistence type="predicted"/>